<evidence type="ECO:0000313" key="2">
    <source>
        <dbReference type="Proteomes" id="UP000274822"/>
    </source>
</evidence>
<sequence>MGIVPALPHLLHSKSSLTNKDLAEHEIIKQNHLWLFNIVHPLFVLTKHYPIELEVVQGVVYFQEGGDRTQGGPRRCGRRSGTALRPLSCFLEGGETSDNAVFRQRGTLILRAGRHRPLMQER</sequence>
<name>A0A433P4L8_9FUNG</name>
<dbReference type="Proteomes" id="UP000274822">
    <property type="component" value="Unassembled WGS sequence"/>
</dbReference>
<keyword evidence="2" id="KW-1185">Reference proteome</keyword>
<dbReference type="EMBL" id="RBNJ01034994">
    <property type="protein sequence ID" value="RUS12494.1"/>
    <property type="molecule type" value="Genomic_DNA"/>
</dbReference>
<organism evidence="1 2">
    <name type="scientific">Jimgerdemannia flammicorona</name>
    <dbReference type="NCBI Taxonomy" id="994334"/>
    <lineage>
        <taxon>Eukaryota</taxon>
        <taxon>Fungi</taxon>
        <taxon>Fungi incertae sedis</taxon>
        <taxon>Mucoromycota</taxon>
        <taxon>Mucoromycotina</taxon>
        <taxon>Endogonomycetes</taxon>
        <taxon>Endogonales</taxon>
        <taxon>Endogonaceae</taxon>
        <taxon>Jimgerdemannia</taxon>
    </lineage>
</organism>
<dbReference type="AlphaFoldDB" id="A0A433P4L8"/>
<evidence type="ECO:0000313" key="1">
    <source>
        <dbReference type="EMBL" id="RUS12494.1"/>
    </source>
</evidence>
<protein>
    <submittedName>
        <fullName evidence="1">Uncharacterized protein</fullName>
    </submittedName>
</protein>
<accession>A0A433P4L8</accession>
<comment type="caution">
    <text evidence="1">The sequence shown here is derived from an EMBL/GenBank/DDBJ whole genome shotgun (WGS) entry which is preliminary data.</text>
</comment>
<proteinExistence type="predicted"/>
<gene>
    <name evidence="1" type="ORF">BC938DRAFT_478865</name>
</gene>
<reference evidence="1 2" key="1">
    <citation type="journal article" date="2018" name="New Phytol.">
        <title>Phylogenomics of Endogonaceae and evolution of mycorrhizas within Mucoromycota.</title>
        <authorList>
            <person name="Chang Y."/>
            <person name="Desiro A."/>
            <person name="Na H."/>
            <person name="Sandor L."/>
            <person name="Lipzen A."/>
            <person name="Clum A."/>
            <person name="Barry K."/>
            <person name="Grigoriev I.V."/>
            <person name="Martin F.M."/>
            <person name="Stajich J.E."/>
            <person name="Smith M.E."/>
            <person name="Bonito G."/>
            <person name="Spatafora J.W."/>
        </authorList>
    </citation>
    <scope>NUCLEOTIDE SEQUENCE [LARGE SCALE GENOMIC DNA]</scope>
    <source>
        <strain evidence="1 2">AD002</strain>
    </source>
</reference>
<feature type="non-terminal residue" evidence="1">
    <location>
        <position position="122"/>
    </location>
</feature>